<accession>A0ABS4K772</accession>
<dbReference type="SUPFAM" id="SSF55469">
    <property type="entry name" value="FMN-dependent nitroreductase-like"/>
    <property type="match status" value="1"/>
</dbReference>
<feature type="domain" description="Nitroreductase" evidence="3">
    <location>
        <begin position="8"/>
        <end position="184"/>
    </location>
</feature>
<comment type="caution">
    <text evidence="4">The sequence shown here is derived from an EMBL/GenBank/DDBJ whole genome shotgun (WGS) entry which is preliminary data.</text>
</comment>
<keyword evidence="5" id="KW-1185">Reference proteome</keyword>
<dbReference type="InterPro" id="IPR000415">
    <property type="entry name" value="Nitroreductase-like"/>
</dbReference>
<comment type="similarity">
    <text evidence="1">Belongs to the nitroreductase family.</text>
</comment>
<evidence type="ECO:0000259" key="3">
    <source>
        <dbReference type="Pfam" id="PF00881"/>
    </source>
</evidence>
<sequence>MELQQVVENRRSIRKFKSDSVSEKHIHELIEAARLAPSGTNLQPTRYIIIKSEEAREQLKGCTPLPFVSQAPVTIVALIDKQSVMSQGNRMKELREAEAFVDTPLDKANESSEDYSKRRATLDENAIKAYLTLNAAIAIDHITLKATDLGLGTCWVMMFDKEKLHSMLNIDDRYEAVALIPVGYPDQDPAQRPRLQLEEILLKEV</sequence>
<proteinExistence type="inferred from homology"/>
<evidence type="ECO:0000256" key="1">
    <source>
        <dbReference type="ARBA" id="ARBA00007118"/>
    </source>
</evidence>
<dbReference type="PANTHER" id="PTHR43673">
    <property type="entry name" value="NAD(P)H NITROREDUCTASE YDGI-RELATED"/>
    <property type="match status" value="1"/>
</dbReference>
<keyword evidence="2" id="KW-0560">Oxidoreductase</keyword>
<dbReference type="RefSeq" id="WP_021284545.1">
    <property type="nucleotide sequence ID" value="NZ_JAGGLL010000034.1"/>
</dbReference>
<evidence type="ECO:0000256" key="2">
    <source>
        <dbReference type="ARBA" id="ARBA00023002"/>
    </source>
</evidence>
<organism evidence="4 5">
    <name type="scientific">Clostridium punense</name>
    <dbReference type="NCBI Taxonomy" id="1054297"/>
    <lineage>
        <taxon>Bacteria</taxon>
        <taxon>Bacillati</taxon>
        <taxon>Bacillota</taxon>
        <taxon>Clostridia</taxon>
        <taxon>Eubacteriales</taxon>
        <taxon>Clostridiaceae</taxon>
        <taxon>Clostridium</taxon>
    </lineage>
</organism>
<dbReference type="InterPro" id="IPR029479">
    <property type="entry name" value="Nitroreductase"/>
</dbReference>
<reference evidence="4 5" key="1">
    <citation type="submission" date="2021-03" db="EMBL/GenBank/DDBJ databases">
        <title>Genomic Encyclopedia of Type Strains, Phase IV (KMG-IV): sequencing the most valuable type-strain genomes for metagenomic binning, comparative biology and taxonomic classification.</title>
        <authorList>
            <person name="Goeker M."/>
        </authorList>
    </citation>
    <scope>NUCLEOTIDE SEQUENCE [LARGE SCALE GENOMIC DNA]</scope>
    <source>
        <strain evidence="4 5">DSM 28650</strain>
    </source>
</reference>
<name>A0ABS4K772_9CLOT</name>
<evidence type="ECO:0000313" key="4">
    <source>
        <dbReference type="EMBL" id="MBP2023638.1"/>
    </source>
</evidence>
<dbReference type="Gene3D" id="3.40.109.10">
    <property type="entry name" value="NADH Oxidase"/>
    <property type="match status" value="1"/>
</dbReference>
<evidence type="ECO:0000313" key="5">
    <source>
        <dbReference type="Proteomes" id="UP001519308"/>
    </source>
</evidence>
<dbReference type="PANTHER" id="PTHR43673:SF10">
    <property type="entry name" value="NADH DEHYDROGENASE_NAD(P)H NITROREDUCTASE XCC3605-RELATED"/>
    <property type="match status" value="1"/>
</dbReference>
<dbReference type="Proteomes" id="UP001519308">
    <property type="component" value="Unassembled WGS sequence"/>
</dbReference>
<protein>
    <submittedName>
        <fullName evidence="4">Nitroreductase</fullName>
    </submittedName>
</protein>
<dbReference type="EMBL" id="JAGGLL010000034">
    <property type="protein sequence ID" value="MBP2023638.1"/>
    <property type="molecule type" value="Genomic_DNA"/>
</dbReference>
<dbReference type="Pfam" id="PF00881">
    <property type="entry name" value="Nitroreductase"/>
    <property type="match status" value="1"/>
</dbReference>
<gene>
    <name evidence="4" type="ORF">J2Z44_003477</name>
</gene>